<evidence type="ECO:0000313" key="3">
    <source>
        <dbReference type="Proteomes" id="UP000186917"/>
    </source>
</evidence>
<keyword evidence="3" id="KW-1185">Reference proteome</keyword>
<name>A0A173MCW2_9BACT</name>
<dbReference type="OrthoDB" id="660602at2"/>
<proteinExistence type="predicted"/>
<accession>A0A173MCW2</accession>
<organism evidence="2 3">
    <name type="scientific">Filimonas lacunae</name>
    <dbReference type="NCBI Taxonomy" id="477680"/>
    <lineage>
        <taxon>Bacteria</taxon>
        <taxon>Pseudomonadati</taxon>
        <taxon>Bacteroidota</taxon>
        <taxon>Chitinophagia</taxon>
        <taxon>Chitinophagales</taxon>
        <taxon>Chitinophagaceae</taxon>
        <taxon>Filimonas</taxon>
    </lineage>
</organism>
<feature type="signal peptide" evidence="1">
    <location>
        <begin position="1"/>
        <end position="23"/>
    </location>
</feature>
<evidence type="ECO:0000313" key="2">
    <source>
        <dbReference type="EMBL" id="SIT21245.1"/>
    </source>
</evidence>
<dbReference type="EMBL" id="FTOR01000005">
    <property type="protein sequence ID" value="SIT21245.1"/>
    <property type="molecule type" value="Genomic_DNA"/>
</dbReference>
<reference evidence="3" key="1">
    <citation type="submission" date="2017-01" db="EMBL/GenBank/DDBJ databases">
        <authorList>
            <person name="Varghese N."/>
            <person name="Submissions S."/>
        </authorList>
    </citation>
    <scope>NUCLEOTIDE SEQUENCE [LARGE SCALE GENOMIC DNA]</scope>
    <source>
        <strain evidence="3">DSM 21054</strain>
    </source>
</reference>
<protein>
    <submittedName>
        <fullName evidence="2">Uncharacterized protein</fullName>
    </submittedName>
</protein>
<keyword evidence="1" id="KW-0732">Signal</keyword>
<sequence>MKNTNRFITILFFTVLSALSTVAAQEKAKDSAMHIRNIAWTTPVSKNTTVNGIALGAMAMPIGMADSLRIHGCSVDLSPLGLFLSFYAVPGTFMRSVPDSSKGGKDPFRGPKYYVDSTIEGVVINGLAISGGGMFLQAKMRGIQLNGCISMAGSVQGLEISGFVNLHHSFSGVMIAGIRNKVARGRGLQIALFNNCKEGQLVQIGLINRIGKRVLPFFNCSFKRTRA</sequence>
<feature type="chain" id="PRO_5030022769" evidence="1">
    <location>
        <begin position="24"/>
        <end position="227"/>
    </location>
</feature>
<dbReference type="STRING" id="477680.SAMN05421788_105124"/>
<dbReference type="AlphaFoldDB" id="A0A173MCW2"/>
<dbReference type="KEGG" id="fln:FLA_1430"/>
<dbReference type="RefSeq" id="WP_076379971.1">
    <property type="nucleotide sequence ID" value="NZ_AP017422.1"/>
</dbReference>
<evidence type="ECO:0000256" key="1">
    <source>
        <dbReference type="SAM" id="SignalP"/>
    </source>
</evidence>
<dbReference type="Proteomes" id="UP000186917">
    <property type="component" value="Unassembled WGS sequence"/>
</dbReference>
<gene>
    <name evidence="2" type="ORF">SAMN05421788_105124</name>
</gene>